<dbReference type="GO" id="GO:0003677">
    <property type="term" value="F:DNA binding"/>
    <property type="evidence" value="ECO:0007669"/>
    <property type="project" value="InterPro"/>
</dbReference>
<evidence type="ECO:0000313" key="3">
    <source>
        <dbReference type="EMBL" id="RCS70077.1"/>
    </source>
</evidence>
<sequence length="350" mass="41290">MSILIDILKQHHDDFLAAYQNQLSHESKRAIYAMLRCRTVQQGCSQWFCQRCQHDDRVPMSCGHRHCPQCQHTTTSDWLARQRSKLLPVHYFMATFTLPYQLRVIAQYHSDILYPMMFKIAASVLKDFAKRQHKRDIGFTAVLHTHNRQRDLHPHLHIIVPSGTYDQKKHQWHKGNCRYLFNEFALAKVWRARLIEAIAQHPNLRLPTKIPPHWVVDCRHIGYGLPALKYLSRYLYRGVLADKDIIRITDSNVTFRYQNGQDQRWKQRTLPVLKFLWLILQHVLPKGLQRVRDYGFLRGNARTLRRKIQLLFIPNLAPSLAESNVVRSKAFRLCPCCQHEMSCVGISRTR</sequence>
<dbReference type="EMBL" id="QPGL01000001">
    <property type="protein sequence ID" value="RCS73200.1"/>
    <property type="molecule type" value="Genomic_DNA"/>
</dbReference>
<evidence type="ECO:0000259" key="1">
    <source>
        <dbReference type="Pfam" id="PF04986"/>
    </source>
</evidence>
<dbReference type="EMBL" id="QPGL01000002">
    <property type="protein sequence ID" value="RCS70077.1"/>
    <property type="molecule type" value="Genomic_DNA"/>
</dbReference>
<evidence type="ECO:0000313" key="5">
    <source>
        <dbReference type="EMBL" id="RCS73449.1"/>
    </source>
</evidence>
<dbReference type="InterPro" id="IPR007069">
    <property type="entry name" value="Transposase_32"/>
</dbReference>
<dbReference type="Proteomes" id="UP000252479">
    <property type="component" value="Unassembled WGS sequence"/>
</dbReference>
<dbReference type="PANTHER" id="PTHR37023">
    <property type="entry name" value="TRANSPOSASE"/>
    <property type="match status" value="1"/>
</dbReference>
<dbReference type="Pfam" id="PF14319">
    <property type="entry name" value="Zn_Tnp_IS91"/>
    <property type="match status" value="1"/>
</dbReference>
<reference evidence="4" key="2">
    <citation type="submission" date="2018-07" db="EMBL/GenBank/DDBJ databases">
        <authorList>
            <person name="Quirk P.G."/>
            <person name="Krulwich T.A."/>
        </authorList>
    </citation>
    <scope>NUCLEOTIDE SEQUENCE</scope>
    <source>
        <strain evidence="4">JB196</strain>
    </source>
</reference>
<proteinExistence type="predicted"/>
<dbReference type="GeneID" id="303189533"/>
<evidence type="ECO:0000313" key="4">
    <source>
        <dbReference type="EMBL" id="RCS73200.1"/>
    </source>
</evidence>
<reference evidence="4 6" key="1">
    <citation type="journal article" date="2017" name="Elife">
        <title>Extensive horizontal gene transfer in cheese-associated bacteria.</title>
        <authorList>
            <person name="Bonham K.S."/>
            <person name="Wolfe B.E."/>
            <person name="Dutton R.J."/>
        </authorList>
    </citation>
    <scope>NUCLEOTIDE SEQUENCE [LARGE SCALE GENOMIC DNA]</scope>
    <source>
        <strain evidence="4 6">JB196</strain>
    </source>
</reference>
<comment type="caution">
    <text evidence="4">The sequence shown here is derived from an EMBL/GenBank/DDBJ whole genome shotgun (WGS) entry which is preliminary data.</text>
</comment>
<dbReference type="Pfam" id="PF04986">
    <property type="entry name" value="Y2_Tnp"/>
    <property type="match status" value="1"/>
</dbReference>
<evidence type="ECO:0000313" key="6">
    <source>
        <dbReference type="Proteomes" id="UP000252479"/>
    </source>
</evidence>
<dbReference type="RefSeq" id="WP_110957782.1">
    <property type="nucleotide sequence ID" value="NZ_AP018680.1"/>
</dbReference>
<feature type="domain" description="Transposase IS801/IS1294" evidence="1">
    <location>
        <begin position="138"/>
        <end position="298"/>
    </location>
</feature>
<dbReference type="PANTHER" id="PTHR37023:SF1">
    <property type="entry name" value="ISSOD25 TRANSPOSASE TNPA_ISSOD25"/>
    <property type="match status" value="1"/>
</dbReference>
<protein>
    <submittedName>
        <fullName evidence="4">Transposase</fullName>
    </submittedName>
</protein>
<dbReference type="GO" id="GO:0006313">
    <property type="term" value="P:DNA transposition"/>
    <property type="evidence" value="ECO:0007669"/>
    <property type="project" value="InterPro"/>
</dbReference>
<dbReference type="InterPro" id="IPR026889">
    <property type="entry name" value="Zn_Tnp"/>
</dbReference>
<dbReference type="OrthoDB" id="6979325at2"/>
<feature type="domain" description="Transposase zinc-binding" evidence="2">
    <location>
        <begin position="7"/>
        <end position="98"/>
    </location>
</feature>
<dbReference type="EMBL" id="QPGL01000001">
    <property type="protein sequence ID" value="RCS73449.1"/>
    <property type="molecule type" value="Genomic_DNA"/>
</dbReference>
<accession>A0A368LMS0</accession>
<evidence type="ECO:0000259" key="2">
    <source>
        <dbReference type="Pfam" id="PF14319"/>
    </source>
</evidence>
<organism evidence="4 6">
    <name type="scientific">Vibrio casei</name>
    <dbReference type="NCBI Taxonomy" id="673372"/>
    <lineage>
        <taxon>Bacteria</taxon>
        <taxon>Pseudomonadati</taxon>
        <taxon>Pseudomonadota</taxon>
        <taxon>Gammaproteobacteria</taxon>
        <taxon>Vibrionales</taxon>
        <taxon>Vibrionaceae</taxon>
        <taxon>Vibrio</taxon>
    </lineage>
</organism>
<dbReference type="GO" id="GO:0004803">
    <property type="term" value="F:transposase activity"/>
    <property type="evidence" value="ECO:0007669"/>
    <property type="project" value="InterPro"/>
</dbReference>
<dbReference type="AlphaFoldDB" id="A0A368LMS0"/>
<name>A0A368LMS0_9VIBR</name>
<keyword evidence="6" id="KW-1185">Reference proteome</keyword>
<gene>
    <name evidence="4" type="ORF">CIK83_05975</name>
    <name evidence="5" type="ORF">CIK83_07350</name>
    <name evidence="3" type="ORF">CIK83_11430</name>
</gene>